<dbReference type="OrthoDB" id="9256009at2"/>
<evidence type="ECO:0000313" key="2">
    <source>
        <dbReference type="Proteomes" id="UP000298656"/>
    </source>
</evidence>
<gene>
    <name evidence="1" type="ORF">FAZ95_03525</name>
</gene>
<dbReference type="EMBL" id="CP040077">
    <property type="protein sequence ID" value="QCP48335.1"/>
    <property type="molecule type" value="Genomic_DNA"/>
</dbReference>
<dbReference type="KEGG" id="tvl:FAZ95_03525"/>
<proteinExistence type="predicted"/>
<sequence length="99" mass="11115">MASNSSTVRGVFAAGNDQYHGVMSVKEHGALAHANRYARILLREGKVATEEEALSIANFEVQRLRWHAEGFQGNRMARYELRQESEQEPSSVRPRLATS</sequence>
<dbReference type="AlphaFoldDB" id="A0A4P8ILB1"/>
<protein>
    <submittedName>
        <fullName evidence="1">Uncharacterized protein</fullName>
    </submittedName>
</protein>
<name>A0A4P8ILB1_9BURK</name>
<keyword evidence="2" id="KW-1185">Reference proteome</keyword>
<reference evidence="1 2" key="1">
    <citation type="submission" date="2019-05" db="EMBL/GenBank/DDBJ databases">
        <title>Burkholderia sp. DHOD12, isolated from subtropical forest soil.</title>
        <authorList>
            <person name="Gao Z.-H."/>
            <person name="Qiu L.-H."/>
        </authorList>
    </citation>
    <scope>NUCLEOTIDE SEQUENCE [LARGE SCALE GENOMIC DNA]</scope>
    <source>
        <strain evidence="1 2">DHOD12</strain>
    </source>
</reference>
<dbReference type="Proteomes" id="UP000298656">
    <property type="component" value="Chromosome 1"/>
</dbReference>
<accession>A0A4P8ILB1</accession>
<dbReference type="RefSeq" id="WP_137331177.1">
    <property type="nucleotide sequence ID" value="NZ_CP040077.1"/>
</dbReference>
<evidence type="ECO:0000313" key="1">
    <source>
        <dbReference type="EMBL" id="QCP48335.1"/>
    </source>
</evidence>
<organism evidence="1 2">
    <name type="scientific">Trinickia violacea</name>
    <dbReference type="NCBI Taxonomy" id="2571746"/>
    <lineage>
        <taxon>Bacteria</taxon>
        <taxon>Pseudomonadati</taxon>
        <taxon>Pseudomonadota</taxon>
        <taxon>Betaproteobacteria</taxon>
        <taxon>Burkholderiales</taxon>
        <taxon>Burkholderiaceae</taxon>
        <taxon>Trinickia</taxon>
    </lineage>
</organism>